<dbReference type="GO" id="GO:0031344">
    <property type="term" value="P:regulation of cell projection organization"/>
    <property type="evidence" value="ECO:0007669"/>
    <property type="project" value="TreeGrafter"/>
</dbReference>
<dbReference type="OMA" id="NVQEQTH"/>
<reference evidence="2 3" key="1">
    <citation type="journal article" date="2018" name="Nat. Ecol. Evol.">
        <title>Shark genomes provide insights into elasmobranch evolution and the origin of vertebrates.</title>
        <authorList>
            <person name="Hara Y"/>
            <person name="Yamaguchi K"/>
            <person name="Onimaru K"/>
            <person name="Kadota M"/>
            <person name="Koyanagi M"/>
            <person name="Keeley SD"/>
            <person name="Tatsumi K"/>
            <person name="Tanaka K"/>
            <person name="Motone F"/>
            <person name="Kageyama Y"/>
            <person name="Nozu R"/>
            <person name="Adachi N"/>
            <person name="Nishimura O"/>
            <person name="Nakagawa R"/>
            <person name="Tanegashima C"/>
            <person name="Kiyatake I"/>
            <person name="Matsumoto R"/>
            <person name="Murakumo K"/>
            <person name="Nishida K"/>
            <person name="Terakita A"/>
            <person name="Kuratani S"/>
            <person name="Sato K"/>
            <person name="Hyodo S Kuraku.S."/>
        </authorList>
    </citation>
    <scope>NUCLEOTIDE SEQUENCE [LARGE SCALE GENOMIC DNA]</scope>
</reference>
<dbReference type="OrthoDB" id="8189408at2759"/>
<keyword evidence="3" id="KW-1185">Reference proteome</keyword>
<feature type="non-terminal residue" evidence="2">
    <location>
        <position position="1"/>
    </location>
</feature>
<gene>
    <name evidence="2" type="ORF">scyTo_0019982</name>
</gene>
<evidence type="ECO:0000256" key="1">
    <source>
        <dbReference type="SAM" id="MobiDB-lite"/>
    </source>
</evidence>
<sequence>KKKNLPTDIPDRKLFPLHWAPDRLGNEFPPIRGTPNCGPGRYDTYLKDSLTDNLEKKPESKIGYALGARTAIRFMPQLSESPGPAVYQRTFGKDQIFKPSSAPFGSTTPRGRWSPSNKLVIPGPGTYEPNKQRNRQVEWPMKFGAPDWNLIPAPKRRTLRIELASDKEFRKHRNRVAYFSLYFT</sequence>
<evidence type="ECO:0000313" key="3">
    <source>
        <dbReference type="Proteomes" id="UP000288216"/>
    </source>
</evidence>
<dbReference type="InterPro" id="IPR010736">
    <property type="entry name" value="SHIPPO-rpt"/>
</dbReference>
<dbReference type="Proteomes" id="UP000288216">
    <property type="component" value="Unassembled WGS sequence"/>
</dbReference>
<dbReference type="GO" id="GO:0008092">
    <property type="term" value="F:cytoskeletal protein binding"/>
    <property type="evidence" value="ECO:0007669"/>
    <property type="project" value="TreeGrafter"/>
</dbReference>
<dbReference type="Pfam" id="PF07004">
    <property type="entry name" value="SHIPPO-rpt"/>
    <property type="match status" value="1"/>
</dbReference>
<feature type="region of interest" description="Disordered" evidence="1">
    <location>
        <begin position="98"/>
        <end position="131"/>
    </location>
</feature>
<dbReference type="STRING" id="75743.A0A401PW46"/>
<dbReference type="AlphaFoldDB" id="A0A401PW46"/>
<evidence type="ECO:0000313" key="2">
    <source>
        <dbReference type="EMBL" id="GCB77283.1"/>
    </source>
</evidence>
<dbReference type="PANTHER" id="PTHR31508">
    <property type="entry name" value="PROTEIN PITCHFORK"/>
    <property type="match status" value="1"/>
</dbReference>
<accession>A0A401PW46</accession>
<protein>
    <recommendedName>
        <fullName evidence="4">Protein pitchfork</fullName>
    </recommendedName>
</protein>
<feature type="compositionally biased region" description="Polar residues" evidence="1">
    <location>
        <begin position="103"/>
        <end position="117"/>
    </location>
</feature>
<dbReference type="InterPro" id="IPR033602">
    <property type="entry name" value="CIMAP3"/>
</dbReference>
<dbReference type="PANTHER" id="PTHR31508:SF2">
    <property type="entry name" value="PROTEIN PITCHFORK"/>
    <property type="match status" value="1"/>
</dbReference>
<dbReference type="EMBL" id="BFAA01015470">
    <property type="protein sequence ID" value="GCB77283.1"/>
    <property type="molecule type" value="Genomic_DNA"/>
</dbReference>
<name>A0A401PW46_SCYTO</name>
<proteinExistence type="predicted"/>
<evidence type="ECO:0008006" key="4">
    <source>
        <dbReference type="Google" id="ProtNLM"/>
    </source>
</evidence>
<organism evidence="2 3">
    <name type="scientific">Scyliorhinus torazame</name>
    <name type="common">Cloudy catshark</name>
    <name type="synonym">Catulus torazame</name>
    <dbReference type="NCBI Taxonomy" id="75743"/>
    <lineage>
        <taxon>Eukaryota</taxon>
        <taxon>Metazoa</taxon>
        <taxon>Chordata</taxon>
        <taxon>Craniata</taxon>
        <taxon>Vertebrata</taxon>
        <taxon>Chondrichthyes</taxon>
        <taxon>Elasmobranchii</taxon>
        <taxon>Galeomorphii</taxon>
        <taxon>Galeoidea</taxon>
        <taxon>Carcharhiniformes</taxon>
        <taxon>Scyliorhinidae</taxon>
        <taxon>Scyliorhinus</taxon>
    </lineage>
</organism>
<comment type="caution">
    <text evidence="2">The sequence shown here is derived from an EMBL/GenBank/DDBJ whole genome shotgun (WGS) entry which is preliminary data.</text>
</comment>